<reference evidence="1" key="1">
    <citation type="submission" date="2021-03" db="EMBL/GenBank/DDBJ databases">
        <title>Draft genome sequence of rust myrtle Austropuccinia psidii MF-1, a brazilian biotype.</title>
        <authorList>
            <person name="Quecine M.C."/>
            <person name="Pachon D.M.R."/>
            <person name="Bonatelli M.L."/>
            <person name="Correr F.H."/>
            <person name="Franceschini L.M."/>
            <person name="Leite T.F."/>
            <person name="Margarido G.R.A."/>
            <person name="Almeida C.A."/>
            <person name="Ferrarezi J.A."/>
            <person name="Labate C.A."/>
        </authorList>
    </citation>
    <scope>NUCLEOTIDE SEQUENCE</scope>
    <source>
        <strain evidence="1">MF-1</strain>
    </source>
</reference>
<dbReference type="Gene3D" id="3.30.420.10">
    <property type="entry name" value="Ribonuclease H-like superfamily/Ribonuclease H"/>
    <property type="match status" value="1"/>
</dbReference>
<dbReference type="InterPro" id="IPR036397">
    <property type="entry name" value="RNaseH_sf"/>
</dbReference>
<keyword evidence="2" id="KW-1185">Reference proteome</keyword>
<comment type="caution">
    <text evidence="1">The sequence shown here is derived from an EMBL/GenBank/DDBJ whole genome shotgun (WGS) entry which is preliminary data.</text>
</comment>
<organism evidence="1 2">
    <name type="scientific">Austropuccinia psidii MF-1</name>
    <dbReference type="NCBI Taxonomy" id="1389203"/>
    <lineage>
        <taxon>Eukaryota</taxon>
        <taxon>Fungi</taxon>
        <taxon>Dikarya</taxon>
        <taxon>Basidiomycota</taxon>
        <taxon>Pucciniomycotina</taxon>
        <taxon>Pucciniomycetes</taxon>
        <taxon>Pucciniales</taxon>
        <taxon>Sphaerophragmiaceae</taxon>
        <taxon>Austropuccinia</taxon>
    </lineage>
</organism>
<sequence length="166" mass="18930">MTERDQQELECIITQGCFLTVAQVTDLMTCMIHSRFPTSPCHWTINDWAWVFWTDELAFELGKKVNHVRAWRIPQEKWNLENLAVNHQSASLVTGPASIHSLDGVGPVDLWLPPPPFDGGQCPHPHGLRKHRLARLAQDPEARLAGSFTQLESHQKCMEDDEELNK</sequence>
<gene>
    <name evidence="1" type="ORF">O181_130023</name>
</gene>
<dbReference type="EMBL" id="AVOT02137818">
    <property type="protein sequence ID" value="MBW0590308.1"/>
    <property type="molecule type" value="Genomic_DNA"/>
</dbReference>
<accession>A0A9Q3KXU6</accession>
<evidence type="ECO:0000313" key="1">
    <source>
        <dbReference type="EMBL" id="MBW0590308.1"/>
    </source>
</evidence>
<name>A0A9Q3KXU6_9BASI</name>
<dbReference type="GO" id="GO:0003676">
    <property type="term" value="F:nucleic acid binding"/>
    <property type="evidence" value="ECO:0007669"/>
    <property type="project" value="InterPro"/>
</dbReference>
<evidence type="ECO:0000313" key="2">
    <source>
        <dbReference type="Proteomes" id="UP000765509"/>
    </source>
</evidence>
<dbReference type="Proteomes" id="UP000765509">
    <property type="component" value="Unassembled WGS sequence"/>
</dbReference>
<dbReference type="OrthoDB" id="9996331at2759"/>
<proteinExistence type="predicted"/>
<dbReference type="AlphaFoldDB" id="A0A9Q3KXU6"/>
<protein>
    <submittedName>
        <fullName evidence="1">Uncharacterized protein</fullName>
    </submittedName>
</protein>